<evidence type="ECO:0000313" key="5">
    <source>
        <dbReference type="EMBL" id="AMK11241.1"/>
    </source>
</evidence>
<dbReference type="EMBL" id="CP014206">
    <property type="protein sequence ID" value="AMK11241.1"/>
    <property type="molecule type" value="Genomic_DNA"/>
</dbReference>
<dbReference type="Pfam" id="PF08402">
    <property type="entry name" value="TOBE_2"/>
    <property type="match status" value="1"/>
</dbReference>
<dbReference type="SUPFAM" id="SSF50331">
    <property type="entry name" value="MOP-like"/>
    <property type="match status" value="1"/>
</dbReference>
<dbReference type="InterPro" id="IPR003439">
    <property type="entry name" value="ABC_transporter-like_ATP-bd"/>
</dbReference>
<keyword evidence="3 6" id="KW-0067">ATP-binding</keyword>
<reference evidence="6 8" key="2">
    <citation type="submission" date="2019-03" db="EMBL/GenBank/DDBJ databases">
        <title>Genomic Encyclopedia of Type Strains, Phase IV (KMG-IV): sequencing the most valuable type-strain genomes for metagenomic binning, comparative biology and taxonomic classification.</title>
        <authorList>
            <person name="Goeker M."/>
        </authorList>
    </citation>
    <scope>NUCLEOTIDE SEQUENCE [LARGE SCALE GENOMIC DNA]</scope>
    <source>
        <strain evidence="6 8">DSM 101483</strain>
    </source>
</reference>
<dbReference type="EMBL" id="SOBK01000001">
    <property type="protein sequence ID" value="TDT92269.1"/>
    <property type="molecule type" value="Genomic_DNA"/>
</dbReference>
<dbReference type="SUPFAM" id="SSF52540">
    <property type="entry name" value="P-loop containing nucleoside triphosphate hydrolases"/>
    <property type="match status" value="1"/>
</dbReference>
<dbReference type="GO" id="GO:0016887">
    <property type="term" value="F:ATP hydrolysis activity"/>
    <property type="evidence" value="ECO:0007669"/>
    <property type="project" value="InterPro"/>
</dbReference>
<dbReference type="KEGG" id="dej:AWY79_08995"/>
<dbReference type="FunFam" id="3.40.50.300:FF:000425">
    <property type="entry name" value="Probable ABC transporter, ATP-binding subunit"/>
    <property type="match status" value="1"/>
</dbReference>
<keyword evidence="1" id="KW-0813">Transport</keyword>
<dbReference type="SMART" id="SM00382">
    <property type="entry name" value="AAA"/>
    <property type="match status" value="1"/>
</dbReference>
<dbReference type="OrthoDB" id="9809450at2"/>
<gene>
    <name evidence="5" type="ORF">AWY79_08995</name>
    <name evidence="6" type="ORF">EDC59_101675</name>
</gene>
<dbReference type="GO" id="GO:0015697">
    <property type="term" value="P:quaternary ammonium group transport"/>
    <property type="evidence" value="ECO:0007669"/>
    <property type="project" value="UniProtKB-ARBA"/>
</dbReference>
<reference evidence="5 7" key="1">
    <citation type="journal article" date="2016" name="Front. Microbiol.">
        <title>Genome Sequence of the Piezophilic, Mesophilic Sulfate-Reducing Bacterium Desulfovibrio indicus J2T.</title>
        <authorList>
            <person name="Cao J."/>
            <person name="Maignien L."/>
            <person name="Shao Z."/>
            <person name="Alain K."/>
            <person name="Jebbar M."/>
        </authorList>
    </citation>
    <scope>NUCLEOTIDE SEQUENCE [LARGE SCALE GENOMIC DNA]</scope>
    <source>
        <strain evidence="5 7">J2</strain>
    </source>
</reference>
<proteinExistence type="predicted"/>
<evidence type="ECO:0000313" key="6">
    <source>
        <dbReference type="EMBL" id="TDT92269.1"/>
    </source>
</evidence>
<evidence type="ECO:0000256" key="3">
    <source>
        <dbReference type="ARBA" id="ARBA00022840"/>
    </source>
</evidence>
<accession>A0A126QMU5</accession>
<evidence type="ECO:0000256" key="1">
    <source>
        <dbReference type="ARBA" id="ARBA00022448"/>
    </source>
</evidence>
<sequence length="350" mass="38637">MIRLTDLTINLPGFTLDRVSLHVRKGEFFALMGSTGSGKTLVLETVAGLLRPDGGTVRIDGRDVTRLAPEERRVSLVYQDHALFPHLTVLDNVMFGQRYHGIDRREGRREARALLAELGLSRLENRRPEHLSGGEKQRTALARALACRPDVVLLDEPLSSLDPQFRGELRRTLQTVHQTTGTTFLMVTHDFTDAMILAERGAVIKDGVLHQQDTVSNIFRRPATPFAAAFVGMTNVFPATYANGLCAFAGRTFDGLPEVPRREAGFAALRPEDAFVGCKTDFPEGWQTLDGTVERLEREGFTWTAAVRCGDQMLTALVDRHMVLSRGLDAGAEVTVGFAGEHLHHMPPEG</sequence>
<organism evidence="6 8">
    <name type="scientific">Pseudodesulfovibrio indicus</name>
    <dbReference type="NCBI Taxonomy" id="1716143"/>
    <lineage>
        <taxon>Bacteria</taxon>
        <taxon>Pseudomonadati</taxon>
        <taxon>Thermodesulfobacteriota</taxon>
        <taxon>Desulfovibrionia</taxon>
        <taxon>Desulfovibrionales</taxon>
        <taxon>Desulfovibrionaceae</taxon>
    </lineage>
</organism>
<dbReference type="RefSeq" id="WP_066802667.1">
    <property type="nucleotide sequence ID" value="NZ_CP014206.1"/>
</dbReference>
<dbReference type="AlphaFoldDB" id="A0A126QMU5"/>
<dbReference type="InterPro" id="IPR013611">
    <property type="entry name" value="Transp-assoc_OB_typ2"/>
</dbReference>
<keyword evidence="7" id="KW-1185">Reference proteome</keyword>
<dbReference type="InterPro" id="IPR027417">
    <property type="entry name" value="P-loop_NTPase"/>
</dbReference>
<dbReference type="PANTHER" id="PTHR42781">
    <property type="entry name" value="SPERMIDINE/PUTRESCINE IMPORT ATP-BINDING PROTEIN POTA"/>
    <property type="match status" value="1"/>
</dbReference>
<protein>
    <submittedName>
        <fullName evidence="6">Tungstate/molybdate transport system ATP-binding protein</fullName>
    </submittedName>
</protein>
<feature type="domain" description="ABC transporter" evidence="4">
    <location>
        <begin position="2"/>
        <end position="231"/>
    </location>
</feature>
<keyword evidence="2" id="KW-0547">Nucleotide-binding</keyword>
<dbReference type="InterPro" id="IPR003593">
    <property type="entry name" value="AAA+_ATPase"/>
</dbReference>
<dbReference type="GO" id="GO:0005524">
    <property type="term" value="F:ATP binding"/>
    <property type="evidence" value="ECO:0007669"/>
    <property type="project" value="UniProtKB-KW"/>
</dbReference>
<dbReference type="Gene3D" id="3.40.50.300">
    <property type="entry name" value="P-loop containing nucleotide triphosphate hydrolases"/>
    <property type="match status" value="1"/>
</dbReference>
<evidence type="ECO:0000313" key="7">
    <source>
        <dbReference type="Proteomes" id="UP000055611"/>
    </source>
</evidence>
<name>A0A126QMU5_9BACT</name>
<dbReference type="InterPro" id="IPR050093">
    <property type="entry name" value="ABC_SmlMolc_Importer"/>
</dbReference>
<dbReference type="PROSITE" id="PS50893">
    <property type="entry name" value="ABC_TRANSPORTER_2"/>
    <property type="match status" value="1"/>
</dbReference>
<dbReference type="GO" id="GO:0022857">
    <property type="term" value="F:transmembrane transporter activity"/>
    <property type="evidence" value="ECO:0007669"/>
    <property type="project" value="InterPro"/>
</dbReference>
<dbReference type="Pfam" id="PF00005">
    <property type="entry name" value="ABC_tran"/>
    <property type="match status" value="1"/>
</dbReference>
<dbReference type="Proteomes" id="UP000055611">
    <property type="component" value="Chromosome"/>
</dbReference>
<dbReference type="GO" id="GO:0043190">
    <property type="term" value="C:ATP-binding cassette (ABC) transporter complex"/>
    <property type="evidence" value="ECO:0007669"/>
    <property type="project" value="InterPro"/>
</dbReference>
<evidence type="ECO:0000259" key="4">
    <source>
        <dbReference type="PROSITE" id="PS50893"/>
    </source>
</evidence>
<dbReference type="InterPro" id="IPR008995">
    <property type="entry name" value="Mo/tungstate-bd_C_term_dom"/>
</dbReference>
<dbReference type="PANTHER" id="PTHR42781:SF4">
    <property type="entry name" value="SPERMIDINE_PUTRESCINE IMPORT ATP-BINDING PROTEIN POTA"/>
    <property type="match status" value="1"/>
</dbReference>
<dbReference type="Proteomes" id="UP000295506">
    <property type="component" value="Unassembled WGS sequence"/>
</dbReference>
<evidence type="ECO:0000256" key="2">
    <source>
        <dbReference type="ARBA" id="ARBA00022741"/>
    </source>
</evidence>
<evidence type="ECO:0000313" key="8">
    <source>
        <dbReference type="Proteomes" id="UP000295506"/>
    </source>
</evidence>